<evidence type="ECO:0000259" key="4">
    <source>
        <dbReference type="Pfam" id="PF23598"/>
    </source>
</evidence>
<evidence type="ECO:0000256" key="2">
    <source>
        <dbReference type="ARBA" id="ARBA00022821"/>
    </source>
</evidence>
<dbReference type="GO" id="GO:0006952">
    <property type="term" value="P:defense response"/>
    <property type="evidence" value="ECO:0007669"/>
    <property type="project" value="UniProtKB-KW"/>
</dbReference>
<feature type="domain" description="Disease resistance R13L4/SHOC-2-like LRR" evidence="4">
    <location>
        <begin position="421"/>
        <end position="572"/>
    </location>
</feature>
<accession>A0A8B8NR65</accession>
<evidence type="ECO:0000313" key="7">
    <source>
        <dbReference type="RefSeq" id="XP_048141356.1"/>
    </source>
</evidence>
<sequence>MSSASHPDLSFPEVSDPIPIGQVIGSIIPSLLDYISGLKQSLPPRKDDNAQVNQKAGDFRRTRSLPDVDRGDKSRKDKNENKGPTRSSSDGKEATDNSLHEDLNVQLSDQIERLHRDLGYVKDELEKHRKIEDRVGELIKDLIRRSKTADSTQTPGAAHGDSEKIQVQLSAVAEMVTKLKLHIPPSHKILSSTSSDAHRGAQAANEFGDYREMPDLAVERKFLGSSVYKNLRSTYDLLDTRSKLCLLCFAVFPEHAKIKKRAMYYWWIGEGLIDPSNREDKSVGDILKEFVDMGFIQPVIKKRRIVTNSKSYTMLPLIRSMVVILAKEAMFFDFDSRGCPTVDFSKCLRSCLVRSKEASWQNMMAETQVSDLEKLHTLFNVNESYLNFKVEWFSNMKNINSLSLGSWRGSKKDHIEVENTEFLRGLKYMKHLKLLSLQGISRITELPNSIGKLYNLRILDLRACHNLESLPDEICSLKELVGLDVSGCYLLEYMPKGLGSLVKLEVLMGFVVSDLKGGSYCTVQDLAKLSKLRKLGFRTSRKTFPSKGELTTLQQLSELRKLTIEWGEISEKDEGTESAGDDRSKIKCISGLFPFKKCATQKPIADEPKLFEKLEKLDLLCYPSTTPPDWLLPEKLENLESLYVRGGRLHHLGQVQGDKKWKVTTMRLKYLNELTMDWREMQRSFPELVCLQTVDCPKLTLFPCNKNGVWLKEQFSESNRKRLTPQA</sequence>
<evidence type="ECO:0000256" key="3">
    <source>
        <dbReference type="SAM" id="MobiDB-lite"/>
    </source>
</evidence>
<dbReference type="Pfam" id="PF23598">
    <property type="entry name" value="LRR_14"/>
    <property type="match status" value="1"/>
</dbReference>
<dbReference type="RefSeq" id="XP_048141356.1">
    <property type="nucleotide sequence ID" value="XM_048285399.1"/>
</dbReference>
<dbReference type="AlphaFoldDB" id="A0A8B8NR65"/>
<dbReference type="OrthoDB" id="1110401at2759"/>
<proteinExistence type="predicted"/>
<organism evidence="5 6">
    <name type="scientific">Rhodamnia argentea</name>
    <dbReference type="NCBI Taxonomy" id="178133"/>
    <lineage>
        <taxon>Eukaryota</taxon>
        <taxon>Viridiplantae</taxon>
        <taxon>Streptophyta</taxon>
        <taxon>Embryophyta</taxon>
        <taxon>Tracheophyta</taxon>
        <taxon>Spermatophyta</taxon>
        <taxon>Magnoliopsida</taxon>
        <taxon>eudicotyledons</taxon>
        <taxon>Gunneridae</taxon>
        <taxon>Pentapetalae</taxon>
        <taxon>rosids</taxon>
        <taxon>malvids</taxon>
        <taxon>Myrtales</taxon>
        <taxon>Myrtaceae</taxon>
        <taxon>Myrtoideae</taxon>
        <taxon>Myrteae</taxon>
        <taxon>Australasian group</taxon>
        <taxon>Rhodamnia</taxon>
    </lineage>
</organism>
<reference evidence="6" key="1">
    <citation type="submission" date="2025-04" db="UniProtKB">
        <authorList>
            <consortium name="RefSeq"/>
        </authorList>
    </citation>
    <scope>IDENTIFICATION</scope>
    <source>
        <tissue evidence="7">Leaf</tissue>
    </source>
</reference>
<protein>
    <submittedName>
        <fullName evidence="6 7">Disease resistance RPP13-like protein 4</fullName>
    </submittedName>
</protein>
<dbReference type="RefSeq" id="XP_030524669.1">
    <property type="nucleotide sequence ID" value="XM_030668809.1"/>
</dbReference>
<dbReference type="SUPFAM" id="SSF52058">
    <property type="entry name" value="L domain-like"/>
    <property type="match status" value="1"/>
</dbReference>
<dbReference type="Gene3D" id="1.10.10.10">
    <property type="entry name" value="Winged helix-like DNA-binding domain superfamily/Winged helix DNA-binding domain"/>
    <property type="match status" value="1"/>
</dbReference>
<keyword evidence="1" id="KW-0677">Repeat</keyword>
<dbReference type="GeneID" id="115736916"/>
<dbReference type="Gene3D" id="3.80.10.10">
    <property type="entry name" value="Ribonuclease Inhibitor"/>
    <property type="match status" value="2"/>
</dbReference>
<keyword evidence="2" id="KW-0611">Plant defense</keyword>
<evidence type="ECO:0000313" key="6">
    <source>
        <dbReference type="RefSeq" id="XP_030524669.1"/>
    </source>
</evidence>
<name>A0A8B8NR65_9MYRT</name>
<evidence type="ECO:0000256" key="1">
    <source>
        <dbReference type="ARBA" id="ARBA00022737"/>
    </source>
</evidence>
<dbReference type="KEGG" id="rarg:115736916"/>
<feature type="compositionally biased region" description="Basic and acidic residues" evidence="3">
    <location>
        <begin position="57"/>
        <end position="99"/>
    </location>
</feature>
<dbReference type="InterPro" id="IPR055414">
    <property type="entry name" value="LRR_R13L4/SHOC2-like"/>
</dbReference>
<dbReference type="PANTHER" id="PTHR47186">
    <property type="entry name" value="LEUCINE-RICH REPEAT-CONTAINING PROTEIN 57"/>
    <property type="match status" value="1"/>
</dbReference>
<feature type="region of interest" description="Disordered" evidence="3">
    <location>
        <begin position="39"/>
        <end position="99"/>
    </location>
</feature>
<keyword evidence="5" id="KW-1185">Reference proteome</keyword>
<dbReference type="InterPro" id="IPR032675">
    <property type="entry name" value="LRR_dom_sf"/>
</dbReference>
<gene>
    <name evidence="6 7" type="primary">LOC115736916</name>
</gene>
<evidence type="ECO:0000313" key="5">
    <source>
        <dbReference type="Proteomes" id="UP000827889"/>
    </source>
</evidence>
<dbReference type="Proteomes" id="UP000827889">
    <property type="component" value="Chromosome 9"/>
</dbReference>
<dbReference type="PANTHER" id="PTHR47186:SF54">
    <property type="entry name" value="DISEASE RESISTANCE RPP13-LIKE PROTEIN 4"/>
    <property type="match status" value="1"/>
</dbReference>
<dbReference type="InterPro" id="IPR036388">
    <property type="entry name" value="WH-like_DNA-bd_sf"/>
</dbReference>